<comment type="caution">
    <text evidence="8">The sequence shown here is derived from an EMBL/GenBank/DDBJ whole genome shotgun (WGS) entry which is preliminary data.</text>
</comment>
<gene>
    <name evidence="8" type="ORF">C7T94_04315</name>
</gene>
<dbReference type="GO" id="GO:0016020">
    <property type="term" value="C:membrane"/>
    <property type="evidence" value="ECO:0007669"/>
    <property type="project" value="UniProtKB-SubCell"/>
</dbReference>
<evidence type="ECO:0000256" key="1">
    <source>
        <dbReference type="ARBA" id="ARBA00004141"/>
    </source>
</evidence>
<dbReference type="EMBL" id="PYLS01000004">
    <property type="protein sequence ID" value="PST83971.1"/>
    <property type="molecule type" value="Genomic_DNA"/>
</dbReference>
<dbReference type="PANTHER" id="PTHR32322">
    <property type="entry name" value="INNER MEMBRANE TRANSPORTER"/>
    <property type="match status" value="1"/>
</dbReference>
<reference evidence="8 9" key="1">
    <citation type="submission" date="2018-03" db="EMBL/GenBank/DDBJ databases">
        <authorList>
            <person name="Keele B.F."/>
        </authorList>
    </citation>
    <scope>NUCLEOTIDE SEQUENCE [LARGE SCALE GENOMIC DNA]</scope>
    <source>
        <strain evidence="8 9">YL28-9</strain>
    </source>
</reference>
<feature type="domain" description="EamA" evidence="7">
    <location>
        <begin position="154"/>
        <end position="287"/>
    </location>
</feature>
<dbReference type="InterPro" id="IPR037185">
    <property type="entry name" value="EmrE-like"/>
</dbReference>
<evidence type="ECO:0000256" key="4">
    <source>
        <dbReference type="ARBA" id="ARBA00022989"/>
    </source>
</evidence>
<feature type="transmembrane region" description="Helical" evidence="6">
    <location>
        <begin position="36"/>
        <end position="58"/>
    </location>
</feature>
<evidence type="ECO:0000256" key="2">
    <source>
        <dbReference type="ARBA" id="ARBA00007362"/>
    </source>
</evidence>
<keyword evidence="4 6" id="KW-1133">Transmembrane helix</keyword>
<evidence type="ECO:0000256" key="3">
    <source>
        <dbReference type="ARBA" id="ARBA00022692"/>
    </source>
</evidence>
<dbReference type="RefSeq" id="WP_107213931.1">
    <property type="nucleotide sequence ID" value="NZ_KZ686268.1"/>
</dbReference>
<dbReference type="AlphaFoldDB" id="A0A2T3HNK7"/>
<evidence type="ECO:0000313" key="9">
    <source>
        <dbReference type="Proteomes" id="UP000240912"/>
    </source>
</evidence>
<proteinExistence type="inferred from homology"/>
<comment type="similarity">
    <text evidence="2">Belongs to the EamA transporter family.</text>
</comment>
<feature type="transmembrane region" description="Helical" evidence="6">
    <location>
        <begin position="127"/>
        <end position="146"/>
    </location>
</feature>
<comment type="subcellular location">
    <subcellularLocation>
        <location evidence="1">Membrane</location>
        <topology evidence="1">Multi-pass membrane protein</topology>
    </subcellularLocation>
</comment>
<feature type="transmembrane region" description="Helical" evidence="6">
    <location>
        <begin position="249"/>
        <end position="266"/>
    </location>
</feature>
<protein>
    <submittedName>
        <fullName evidence="8">EamA family transporter</fullName>
    </submittedName>
</protein>
<evidence type="ECO:0000256" key="6">
    <source>
        <dbReference type="SAM" id="Phobius"/>
    </source>
</evidence>
<dbReference type="PANTHER" id="PTHR32322:SF2">
    <property type="entry name" value="EAMA DOMAIN-CONTAINING PROTEIN"/>
    <property type="match status" value="1"/>
</dbReference>
<keyword evidence="9" id="KW-1185">Reference proteome</keyword>
<evidence type="ECO:0000313" key="8">
    <source>
        <dbReference type="EMBL" id="PST83971.1"/>
    </source>
</evidence>
<dbReference type="OrthoDB" id="1098926at2"/>
<feature type="transmembrane region" description="Helical" evidence="6">
    <location>
        <begin position="152"/>
        <end position="174"/>
    </location>
</feature>
<dbReference type="InterPro" id="IPR000620">
    <property type="entry name" value="EamA_dom"/>
</dbReference>
<feature type="domain" description="EamA" evidence="7">
    <location>
        <begin position="9"/>
        <end position="141"/>
    </location>
</feature>
<sequence length="293" mass="31781">MRNTEHKSSWVAAGLLFALLWSSASTATKVGLQVAQPMVIAVSRFALAALIMLVYAHVIKRFRLPRGREWGQIAIYGTLNIAVYLGLYVVAMQEVTAGIGALAVAVNPVIMSVMAIVLLGKKLESKVVLALFICLAGVLCTAWPLLGKAEVTGKGLIVLLASMFSYSLAAIYFSAKKWDGLHLLTINGWQTLIGGLVLLPFLIFFYEPAGNQYTHTFWLAVSWLAVPVSIGAVQLWLWLTSRDTVKAGLWLFLCPLFGFVIAALLVGEPVSRFTIAGIALVLGGLFVSRQQSR</sequence>
<name>A0A2T3HNK7_9SPHI</name>
<keyword evidence="3 6" id="KW-0812">Transmembrane</keyword>
<organism evidence="8 9">
    <name type="scientific">Pedobacter yulinensis</name>
    <dbReference type="NCBI Taxonomy" id="2126353"/>
    <lineage>
        <taxon>Bacteria</taxon>
        <taxon>Pseudomonadati</taxon>
        <taxon>Bacteroidota</taxon>
        <taxon>Sphingobacteriia</taxon>
        <taxon>Sphingobacteriales</taxon>
        <taxon>Sphingobacteriaceae</taxon>
        <taxon>Pedobacter</taxon>
    </lineage>
</organism>
<accession>A0A2T3HNK7</accession>
<dbReference type="Pfam" id="PF00892">
    <property type="entry name" value="EamA"/>
    <property type="match status" value="2"/>
</dbReference>
<feature type="transmembrane region" description="Helical" evidence="6">
    <location>
        <begin position="70"/>
        <end position="91"/>
    </location>
</feature>
<feature type="transmembrane region" description="Helical" evidence="6">
    <location>
        <begin position="217"/>
        <end position="237"/>
    </location>
</feature>
<evidence type="ECO:0000256" key="5">
    <source>
        <dbReference type="ARBA" id="ARBA00023136"/>
    </source>
</evidence>
<dbReference type="SUPFAM" id="SSF103481">
    <property type="entry name" value="Multidrug resistance efflux transporter EmrE"/>
    <property type="match status" value="2"/>
</dbReference>
<dbReference type="Proteomes" id="UP000240912">
    <property type="component" value="Unassembled WGS sequence"/>
</dbReference>
<keyword evidence="5 6" id="KW-0472">Membrane</keyword>
<feature type="transmembrane region" description="Helical" evidence="6">
    <location>
        <begin position="186"/>
        <end position="205"/>
    </location>
</feature>
<dbReference type="InterPro" id="IPR050638">
    <property type="entry name" value="AA-Vitamin_Transporters"/>
</dbReference>
<feature type="transmembrane region" description="Helical" evidence="6">
    <location>
        <begin position="97"/>
        <end position="120"/>
    </location>
</feature>
<feature type="transmembrane region" description="Helical" evidence="6">
    <location>
        <begin position="272"/>
        <end position="288"/>
    </location>
</feature>
<evidence type="ECO:0000259" key="7">
    <source>
        <dbReference type="Pfam" id="PF00892"/>
    </source>
</evidence>